<evidence type="ECO:0000313" key="3">
    <source>
        <dbReference type="Proteomes" id="UP001243846"/>
    </source>
</evidence>
<dbReference type="EC" id="2.3.1.-" evidence="2"/>
<accession>A0ABT8D2P9</accession>
<name>A0ABT8D2P9_9RHOB</name>
<dbReference type="SUPFAM" id="SSF55729">
    <property type="entry name" value="Acyl-CoA N-acyltransferases (Nat)"/>
    <property type="match status" value="1"/>
</dbReference>
<dbReference type="EMBL" id="JAUFRC010000001">
    <property type="protein sequence ID" value="MDN3711073.1"/>
    <property type="molecule type" value="Genomic_DNA"/>
</dbReference>
<dbReference type="Pfam" id="PF00583">
    <property type="entry name" value="Acetyltransf_1"/>
    <property type="match status" value="1"/>
</dbReference>
<dbReference type="Pfam" id="PF03992">
    <property type="entry name" value="ABM"/>
    <property type="match status" value="1"/>
</dbReference>
<dbReference type="Proteomes" id="UP001243846">
    <property type="component" value="Unassembled WGS sequence"/>
</dbReference>
<dbReference type="InterPro" id="IPR016181">
    <property type="entry name" value="Acyl_CoA_acyltransferase"/>
</dbReference>
<keyword evidence="2" id="KW-0012">Acyltransferase</keyword>
<organism evidence="2 3">
    <name type="scientific">Paracoccus cavernae</name>
    <dbReference type="NCBI Taxonomy" id="1571207"/>
    <lineage>
        <taxon>Bacteria</taxon>
        <taxon>Pseudomonadati</taxon>
        <taxon>Pseudomonadota</taxon>
        <taxon>Alphaproteobacteria</taxon>
        <taxon>Rhodobacterales</taxon>
        <taxon>Paracoccaceae</taxon>
        <taxon>Paracoccus</taxon>
    </lineage>
</organism>
<comment type="caution">
    <text evidence="2">The sequence shown here is derived from an EMBL/GenBank/DDBJ whole genome shotgun (WGS) entry which is preliminary data.</text>
</comment>
<evidence type="ECO:0000313" key="2">
    <source>
        <dbReference type="EMBL" id="MDN3711073.1"/>
    </source>
</evidence>
<dbReference type="Gene3D" id="3.40.630.30">
    <property type="match status" value="1"/>
</dbReference>
<dbReference type="PROSITE" id="PS51186">
    <property type="entry name" value="GNAT"/>
    <property type="match status" value="1"/>
</dbReference>
<gene>
    <name evidence="2" type="ORF">QWZ10_03205</name>
</gene>
<evidence type="ECO:0000259" key="1">
    <source>
        <dbReference type="PROSITE" id="PS51186"/>
    </source>
</evidence>
<protein>
    <submittedName>
        <fullName evidence="2">GNAT family N-acetyltransferase</fullName>
        <ecNumber evidence="2">2.3.1.-</ecNumber>
    </submittedName>
</protein>
<dbReference type="GO" id="GO:0016746">
    <property type="term" value="F:acyltransferase activity"/>
    <property type="evidence" value="ECO:0007669"/>
    <property type="project" value="UniProtKB-KW"/>
</dbReference>
<feature type="domain" description="N-acetyltransferase" evidence="1">
    <location>
        <begin position="92"/>
        <end position="234"/>
    </location>
</feature>
<proteinExistence type="predicted"/>
<keyword evidence="3" id="KW-1185">Reference proteome</keyword>
<dbReference type="CDD" id="cd04301">
    <property type="entry name" value="NAT_SF"/>
    <property type="match status" value="1"/>
</dbReference>
<keyword evidence="2" id="KW-0808">Transferase</keyword>
<sequence length="243" mass="26469">MIGLTGTLIASSLAEAETIQTHLPRHLRLSRNEPGCLRFDISLTEDPFVWQIDVLFIDEAAFVAHQERTLASEWGRLSADITRDFTKFAANIELRDERPEDTAAILSLLAETFDGVSEARLVQTLREDGDLAYSLIAEAGGAILGHLALSPLASARPALAIAPLAVMPRAQGRGIASELIRFAIERAPEHLLVVLGEPDFYGRFGFRQVNWDSPFAGPLLQARGPNLPERARIAHAPAFASLG</sequence>
<dbReference type="InterPro" id="IPR007138">
    <property type="entry name" value="ABM_dom"/>
</dbReference>
<dbReference type="InterPro" id="IPR011008">
    <property type="entry name" value="Dimeric_a/b-barrel"/>
</dbReference>
<reference evidence="3" key="1">
    <citation type="journal article" date="2019" name="Int. J. Syst. Evol. Microbiol.">
        <title>The Global Catalogue of Microorganisms (GCM) 10K type strain sequencing project: providing services to taxonomists for standard genome sequencing and annotation.</title>
        <authorList>
            <consortium name="The Broad Institute Genomics Platform"/>
            <consortium name="The Broad Institute Genome Sequencing Center for Infectious Disease"/>
            <person name="Wu L."/>
            <person name="Ma J."/>
        </authorList>
    </citation>
    <scope>NUCLEOTIDE SEQUENCE [LARGE SCALE GENOMIC DNA]</scope>
    <source>
        <strain evidence="3">CECT 8482</strain>
    </source>
</reference>
<dbReference type="InterPro" id="IPR000182">
    <property type="entry name" value="GNAT_dom"/>
</dbReference>
<dbReference type="SUPFAM" id="SSF54909">
    <property type="entry name" value="Dimeric alpha+beta barrel"/>
    <property type="match status" value="1"/>
</dbReference>
<dbReference type="RefSeq" id="WP_377685389.1">
    <property type="nucleotide sequence ID" value="NZ_JBHMDZ010000009.1"/>
</dbReference>